<evidence type="ECO:0000256" key="1">
    <source>
        <dbReference type="SAM" id="Phobius"/>
    </source>
</evidence>
<evidence type="ECO:0008006" key="5">
    <source>
        <dbReference type="Google" id="ProtNLM"/>
    </source>
</evidence>
<feature type="transmembrane region" description="Helical" evidence="1">
    <location>
        <begin position="32"/>
        <end position="57"/>
    </location>
</feature>
<keyword evidence="4" id="KW-1185">Reference proteome</keyword>
<keyword evidence="1" id="KW-0472">Membrane</keyword>
<name>A0AAD7ALB1_9AGAR</name>
<evidence type="ECO:0000256" key="2">
    <source>
        <dbReference type="SAM" id="SignalP"/>
    </source>
</evidence>
<protein>
    <recommendedName>
        <fullName evidence="5">G-protein coupled receptors family 2 profile 2 domain-containing protein</fullName>
    </recommendedName>
</protein>
<proteinExistence type="predicted"/>
<reference evidence="3" key="1">
    <citation type="submission" date="2023-03" db="EMBL/GenBank/DDBJ databases">
        <title>Massive genome expansion in bonnet fungi (Mycena s.s.) driven by repeated elements and novel gene families across ecological guilds.</title>
        <authorList>
            <consortium name="Lawrence Berkeley National Laboratory"/>
            <person name="Harder C.B."/>
            <person name="Miyauchi S."/>
            <person name="Viragh M."/>
            <person name="Kuo A."/>
            <person name="Thoen E."/>
            <person name="Andreopoulos B."/>
            <person name="Lu D."/>
            <person name="Skrede I."/>
            <person name="Drula E."/>
            <person name="Henrissat B."/>
            <person name="Morin E."/>
            <person name="Kohler A."/>
            <person name="Barry K."/>
            <person name="LaButti K."/>
            <person name="Morin E."/>
            <person name="Salamov A."/>
            <person name="Lipzen A."/>
            <person name="Mereny Z."/>
            <person name="Hegedus B."/>
            <person name="Baldrian P."/>
            <person name="Stursova M."/>
            <person name="Weitz H."/>
            <person name="Taylor A."/>
            <person name="Grigoriev I.V."/>
            <person name="Nagy L.G."/>
            <person name="Martin F."/>
            <person name="Kauserud H."/>
        </authorList>
    </citation>
    <scope>NUCLEOTIDE SEQUENCE</scope>
    <source>
        <strain evidence="3">CBHHK002</strain>
    </source>
</reference>
<accession>A0AAD7ALB1</accession>
<organism evidence="3 4">
    <name type="scientific">Mycena albidolilacea</name>
    <dbReference type="NCBI Taxonomy" id="1033008"/>
    <lineage>
        <taxon>Eukaryota</taxon>
        <taxon>Fungi</taxon>
        <taxon>Dikarya</taxon>
        <taxon>Basidiomycota</taxon>
        <taxon>Agaricomycotina</taxon>
        <taxon>Agaricomycetes</taxon>
        <taxon>Agaricomycetidae</taxon>
        <taxon>Agaricales</taxon>
        <taxon>Marasmiineae</taxon>
        <taxon>Mycenaceae</taxon>
        <taxon>Mycena</taxon>
    </lineage>
</organism>
<feature type="transmembrane region" description="Helical" evidence="1">
    <location>
        <begin position="84"/>
        <end position="106"/>
    </location>
</feature>
<gene>
    <name evidence="3" type="ORF">DFH08DRAFT_840531</name>
</gene>
<comment type="caution">
    <text evidence="3">The sequence shown here is derived from an EMBL/GenBank/DDBJ whole genome shotgun (WGS) entry which is preliminary data.</text>
</comment>
<keyword evidence="1" id="KW-1133">Transmembrane helix</keyword>
<dbReference type="AlphaFoldDB" id="A0AAD7ALB1"/>
<feature type="signal peptide" evidence="2">
    <location>
        <begin position="1"/>
        <end position="22"/>
    </location>
</feature>
<keyword evidence="2" id="KW-0732">Signal</keyword>
<keyword evidence="1" id="KW-0812">Transmembrane</keyword>
<feature type="chain" id="PRO_5042060587" description="G-protein coupled receptors family 2 profile 2 domain-containing protein" evidence="2">
    <location>
        <begin position="23"/>
        <end position="253"/>
    </location>
</feature>
<evidence type="ECO:0000313" key="3">
    <source>
        <dbReference type="EMBL" id="KAJ7362245.1"/>
    </source>
</evidence>
<sequence>MSLVFSAGMFLCIAINLPLVLGQKVTGQRMEKYYVLGTSFVSLMSTVIPWASGILGWDVANQSCWYRNSDPETMFRWLLGTQTFWIILASIGEVVAFFTIVGYLIAYEFESRYYRPNTQLSSNSSASSPHPGSTILKFRNIVLRIGLYPLVSVLLNILGASLDLHQSKHPEQTDLVLLIPSKSFIRALCELRNPVSAHSNHPNGVQWTDPCLTTVVEFASDHEIVGHVRTDDLHQEGETGPSQREMKDIACQI</sequence>
<evidence type="ECO:0000313" key="4">
    <source>
        <dbReference type="Proteomes" id="UP001218218"/>
    </source>
</evidence>
<feature type="transmembrane region" description="Helical" evidence="1">
    <location>
        <begin position="141"/>
        <end position="162"/>
    </location>
</feature>
<dbReference type="Proteomes" id="UP001218218">
    <property type="component" value="Unassembled WGS sequence"/>
</dbReference>
<dbReference type="EMBL" id="JARIHO010000004">
    <property type="protein sequence ID" value="KAJ7362245.1"/>
    <property type="molecule type" value="Genomic_DNA"/>
</dbReference>